<comment type="caution">
    <text evidence="2">The sequence shown here is derived from an EMBL/GenBank/DDBJ whole genome shotgun (WGS) entry which is preliminary data.</text>
</comment>
<organism evidence="2 3">
    <name type="scientific">Niastella caeni</name>
    <dbReference type="NCBI Taxonomy" id="2569763"/>
    <lineage>
        <taxon>Bacteria</taxon>
        <taxon>Pseudomonadati</taxon>
        <taxon>Bacteroidota</taxon>
        <taxon>Chitinophagia</taxon>
        <taxon>Chitinophagales</taxon>
        <taxon>Chitinophagaceae</taxon>
        <taxon>Niastella</taxon>
    </lineage>
</organism>
<dbReference type="EMBL" id="STFF01000008">
    <property type="protein sequence ID" value="THU34248.1"/>
    <property type="molecule type" value="Genomic_DNA"/>
</dbReference>
<proteinExistence type="predicted"/>
<accession>A0A4S8HGF9</accession>
<dbReference type="Proteomes" id="UP000306918">
    <property type="component" value="Unassembled WGS sequence"/>
</dbReference>
<dbReference type="RefSeq" id="WP_136579864.1">
    <property type="nucleotide sequence ID" value="NZ_STFF01000008.1"/>
</dbReference>
<feature type="coiled-coil region" evidence="1">
    <location>
        <begin position="396"/>
        <end position="423"/>
    </location>
</feature>
<reference evidence="2 3" key="1">
    <citation type="submission" date="2019-04" db="EMBL/GenBank/DDBJ databases">
        <title>Niastella caeni sp. nov., isolated from activated sludge.</title>
        <authorList>
            <person name="Sheng M."/>
        </authorList>
    </citation>
    <scope>NUCLEOTIDE SEQUENCE [LARGE SCALE GENOMIC DNA]</scope>
    <source>
        <strain evidence="2 3">HX-2-15</strain>
    </source>
</reference>
<dbReference type="OrthoDB" id="975149at2"/>
<dbReference type="AlphaFoldDB" id="A0A4S8HGF9"/>
<keyword evidence="3" id="KW-1185">Reference proteome</keyword>
<sequence>MATTVNRNVNIFIQSGEAEKAYDRLIKKEQQLKIELEKATDPKQIQRLTTEINKLQEPIDRAGKKLRGELQPSIRELQTTLAALNKEFLVVDQGTARFHQLGVQIQSVKNALADAKSKAGNIDESLTKKAFGSVSGFLEGAGLGAGIATVQALGSAVRSFFNSSIEEALQAENATARFRNTLDNIGRADAFDRLSGKAQKMADKFKFLDNDDVVEVFNNLITYGKLTEKQIDELTPIIVNFAAKNRISLDEASRVIIKALEGNGKALKDYGIKIKETSSETERFSIITGLLKEKVDGAAESFGESLPGALAKSEQKLKDIQESIGTKLLPLKVKLLSFVDDVATGFTKLSSTISLSLKTGLNIFQADDLRRNIEAFSKFTTDQAQKEFDAIANLSAADLTSELIKLNSELEKTEKLLTGAKRQGDSSSDRAERYRLRIEVIKKLIPQIKAQINEADKLLGLGGAETEDPAKKSKIENLFQKFKEQLLEQAREIDIINKAQIDKELIANEIKYDKQLFQLKEALKKKQLTEDQFIILSIQNDDNRLNEQSQIYDRWVKEINHKRLEEEKKNQQRIREIEEHRLQQLLVFQEKVARSAAETADKALGRRQFQLEVDELLATGKERTAIKIKQLELERDKEISNAEKTGKDIADINRKYQKLIADEKLQGTVNLINQIVGFIQNASLVLNAFFDAANQRDQQQLEQERLSNDRKKELYKRQLDGRVISQKEYDKKVQQVEKQQEEREKQVRIREFNRNKATNFVNTSITVARGVAEALATPPVPNIGLAAFMGILGAIQLGFIAAQKPPKFAKGGRLDGPTHSQGGMPIINPSTGRKVAEVEGGEVILSRNTVRNNAALVDQLLHNSLYNNGAPIVSKWKNTSSSYLNIPVINESMHRVRLFEKGGVIATSSNNEATTANTAVIANLQTSVDNLNAQLAAGITAYLSISQSEKQQQRIDAIRSDATFK</sequence>
<evidence type="ECO:0000313" key="2">
    <source>
        <dbReference type="EMBL" id="THU34248.1"/>
    </source>
</evidence>
<evidence type="ECO:0000256" key="1">
    <source>
        <dbReference type="SAM" id="Coils"/>
    </source>
</evidence>
<keyword evidence="1" id="KW-0175">Coiled coil</keyword>
<evidence type="ECO:0000313" key="3">
    <source>
        <dbReference type="Proteomes" id="UP000306918"/>
    </source>
</evidence>
<gene>
    <name evidence="2" type="ORF">FAM09_24835</name>
</gene>
<name>A0A4S8HGF9_9BACT</name>
<evidence type="ECO:0008006" key="4">
    <source>
        <dbReference type="Google" id="ProtNLM"/>
    </source>
</evidence>
<protein>
    <recommendedName>
        <fullName evidence="4">Phage tail tape measure protein</fullName>
    </recommendedName>
</protein>